<feature type="domain" description="TauD/TfdA-like" evidence="9">
    <location>
        <begin position="143"/>
        <end position="380"/>
    </location>
</feature>
<dbReference type="GO" id="GO:0045329">
    <property type="term" value="P:carnitine biosynthetic process"/>
    <property type="evidence" value="ECO:0000318"/>
    <property type="project" value="GO_Central"/>
</dbReference>
<dbReference type="InterPro" id="IPR038492">
    <property type="entry name" value="GBBH-like_N_sf"/>
</dbReference>
<dbReference type="GO" id="GO:0046872">
    <property type="term" value="F:metal ion binding"/>
    <property type="evidence" value="ECO:0007669"/>
    <property type="project" value="UniProtKB-KW"/>
</dbReference>
<keyword evidence="12" id="KW-1185">Reference proteome</keyword>
<dbReference type="RefSeq" id="XP_006682749.1">
    <property type="nucleotide sequence ID" value="XM_006682686.1"/>
</dbReference>
<keyword evidence="7" id="KW-0560">Oxidoreductase</keyword>
<dbReference type="Pfam" id="PF06155">
    <property type="entry name" value="GBBH-like_N"/>
    <property type="match status" value="1"/>
</dbReference>
<dbReference type="Pfam" id="PF02668">
    <property type="entry name" value="TauD"/>
    <property type="match status" value="1"/>
</dbReference>
<evidence type="ECO:0008006" key="13">
    <source>
        <dbReference type="Google" id="ProtNLM"/>
    </source>
</evidence>
<dbReference type="HOGENOM" id="CLU_021859_0_1_1"/>
<evidence type="ECO:0000259" key="10">
    <source>
        <dbReference type="Pfam" id="PF06155"/>
    </source>
</evidence>
<evidence type="ECO:0000256" key="8">
    <source>
        <dbReference type="ARBA" id="ARBA00023004"/>
    </source>
</evidence>
<dbReference type="InterPro" id="IPR003819">
    <property type="entry name" value="TauD/TfdA-like"/>
</dbReference>
<dbReference type="Proteomes" id="UP000007241">
    <property type="component" value="Unassembled WGS sequence"/>
</dbReference>
<comment type="cofactor">
    <cofactor evidence="2">
        <name>L-ascorbate</name>
        <dbReference type="ChEBI" id="CHEBI:38290"/>
    </cofactor>
</comment>
<reference evidence="11 12" key="1">
    <citation type="submission" date="2009-12" db="EMBL/GenBank/DDBJ databases">
        <title>The draft genome of Batrachochytrium dendrobatidis.</title>
        <authorList>
            <consortium name="US DOE Joint Genome Institute (JGI-PGF)"/>
            <person name="Kuo A."/>
            <person name="Salamov A."/>
            <person name="Schmutz J."/>
            <person name="Lucas S."/>
            <person name="Pitluck S."/>
            <person name="Rosenblum E."/>
            <person name="Stajich J."/>
            <person name="Eisen M."/>
            <person name="Grigoriev I.V."/>
        </authorList>
    </citation>
    <scope>NUCLEOTIDE SEQUENCE [LARGE SCALE GENOMIC DNA]</scope>
    <source>
        <strain evidence="12">JAM81 / FGSC 10211</strain>
    </source>
</reference>
<evidence type="ECO:0000256" key="7">
    <source>
        <dbReference type="ARBA" id="ARBA00023002"/>
    </source>
</evidence>
<dbReference type="Gene3D" id="3.60.130.10">
    <property type="entry name" value="Clavaminate synthase-like"/>
    <property type="match status" value="1"/>
</dbReference>
<comment type="cofactor">
    <cofactor evidence="1">
        <name>Fe(2+)</name>
        <dbReference type="ChEBI" id="CHEBI:29033"/>
    </cofactor>
</comment>
<evidence type="ECO:0000256" key="1">
    <source>
        <dbReference type="ARBA" id="ARBA00001954"/>
    </source>
</evidence>
<dbReference type="STRING" id="684364.F4PDU2"/>
<keyword evidence="6" id="KW-0223">Dioxygenase</keyword>
<evidence type="ECO:0000259" key="9">
    <source>
        <dbReference type="Pfam" id="PF02668"/>
    </source>
</evidence>
<dbReference type="GO" id="GO:0016706">
    <property type="term" value="F:2-oxoglutarate-dependent dioxygenase activity"/>
    <property type="evidence" value="ECO:0007669"/>
    <property type="project" value="UniProtKB-ARBA"/>
</dbReference>
<evidence type="ECO:0000256" key="5">
    <source>
        <dbReference type="ARBA" id="ARBA00022873"/>
    </source>
</evidence>
<keyword evidence="4" id="KW-0479">Metal-binding</keyword>
<dbReference type="OMA" id="VHITWPN"/>
<dbReference type="InterPro" id="IPR050411">
    <property type="entry name" value="AlphaKG_dependent_hydroxylases"/>
</dbReference>
<keyword evidence="5" id="KW-0124">Carnitine biosynthesis</keyword>
<dbReference type="AlphaFoldDB" id="F4PDU2"/>
<dbReference type="InterPro" id="IPR042098">
    <property type="entry name" value="TauD-like_sf"/>
</dbReference>
<dbReference type="OrthoDB" id="406634at2759"/>
<proteinExistence type="inferred from homology"/>
<dbReference type="Gene3D" id="3.30.2020.30">
    <property type="match status" value="1"/>
</dbReference>
<name>F4PDU2_BATDJ</name>
<dbReference type="EMBL" id="GL882896">
    <property type="protein sequence ID" value="EGF76455.1"/>
    <property type="molecule type" value="Genomic_DNA"/>
</dbReference>
<dbReference type="PANTHER" id="PTHR10696:SF25">
    <property type="entry name" value="OXIDOREDUCTASE AIM17-RELATED"/>
    <property type="match status" value="1"/>
</dbReference>
<evidence type="ECO:0000313" key="12">
    <source>
        <dbReference type="Proteomes" id="UP000007241"/>
    </source>
</evidence>
<comment type="similarity">
    <text evidence="3">Belongs to the gamma-BBH/TMLD family.</text>
</comment>
<evidence type="ECO:0000256" key="4">
    <source>
        <dbReference type="ARBA" id="ARBA00022723"/>
    </source>
</evidence>
<organism evidence="11 12">
    <name type="scientific">Batrachochytrium dendrobatidis (strain JAM81 / FGSC 10211)</name>
    <name type="common">Frog chytrid fungus</name>
    <dbReference type="NCBI Taxonomy" id="684364"/>
    <lineage>
        <taxon>Eukaryota</taxon>
        <taxon>Fungi</taxon>
        <taxon>Fungi incertae sedis</taxon>
        <taxon>Chytridiomycota</taxon>
        <taxon>Chytridiomycota incertae sedis</taxon>
        <taxon>Chytridiomycetes</taxon>
        <taxon>Rhizophydiales</taxon>
        <taxon>Rhizophydiales incertae sedis</taxon>
        <taxon>Batrachochytrium</taxon>
    </lineage>
</organism>
<dbReference type="CDD" id="cd00250">
    <property type="entry name" value="CAS_like"/>
    <property type="match status" value="1"/>
</dbReference>
<sequence>MVISETGEDGVALYWGRPGYEPRSPANIKPDDGGRFHYAWLRDNCQCPSCILESNGQKLHSSASVSSTVKPVSISVVNTNLVIEWPADSLCQSNGVPVKSEPHKSEFSIEWLQSNNYNQQPRSPSTIRSIRWDGAYLKACTHRVSYDEFFNHYSGLRSVIQQLHDFGICFLTDVPTDDKRVEHLAKRMGCIQETFYGTSWDVRNEPDASNIAYTSLYLGLHMDLMYYESPPGLQLLHCLQNNATGGESTFVDSHIAVELLKREYPDHYKTLTKVPIMFKYQKDLHHMQYRHPTILENDQDLGLQVYYAPQFQGPLDATPDLVLPFYEAFSVFESILNRKELLYTTLLRPGDCAIFSNRRILHGRQSFDPQSGVRHLKGTYISWDDFKDLVRIHLI</sequence>
<evidence type="ECO:0000256" key="3">
    <source>
        <dbReference type="ARBA" id="ARBA00008654"/>
    </source>
</evidence>
<dbReference type="PANTHER" id="PTHR10696">
    <property type="entry name" value="GAMMA-BUTYROBETAINE HYDROXYLASE-RELATED"/>
    <property type="match status" value="1"/>
</dbReference>
<dbReference type="GeneID" id="18236950"/>
<accession>F4PDU2</accession>
<dbReference type="FunFam" id="3.60.130.10:FF:000001">
    <property type="entry name" value="Trimethyllysine dioxygenase, mitochondrial"/>
    <property type="match status" value="1"/>
</dbReference>
<gene>
    <name evidence="11" type="ORF">BATDEDRAFT_14731</name>
</gene>
<dbReference type="SUPFAM" id="SSF51197">
    <property type="entry name" value="Clavaminate synthase-like"/>
    <property type="match status" value="1"/>
</dbReference>
<protein>
    <recommendedName>
        <fullName evidence="13">TauD/TfdA-like domain-containing protein</fullName>
    </recommendedName>
</protein>
<feature type="domain" description="Gamma-butyrobetaine hydroxylase-like N-terminal" evidence="10">
    <location>
        <begin position="35"/>
        <end position="86"/>
    </location>
</feature>
<evidence type="ECO:0000256" key="6">
    <source>
        <dbReference type="ARBA" id="ARBA00022964"/>
    </source>
</evidence>
<keyword evidence="8" id="KW-0408">Iron</keyword>
<dbReference type="GO" id="GO:0005739">
    <property type="term" value="C:mitochondrion"/>
    <property type="evidence" value="ECO:0000318"/>
    <property type="project" value="GO_Central"/>
</dbReference>
<dbReference type="InParanoid" id="F4PDU2"/>
<evidence type="ECO:0000256" key="2">
    <source>
        <dbReference type="ARBA" id="ARBA00001961"/>
    </source>
</evidence>
<dbReference type="InterPro" id="IPR010376">
    <property type="entry name" value="GBBH-like_N"/>
</dbReference>
<evidence type="ECO:0000313" key="11">
    <source>
        <dbReference type="EMBL" id="EGF76455.1"/>
    </source>
</evidence>